<dbReference type="GO" id="GO:0005524">
    <property type="term" value="F:ATP binding"/>
    <property type="evidence" value="ECO:0007669"/>
    <property type="project" value="UniProtKB-KW"/>
</dbReference>
<name>A0A1G2BL80_9BACT</name>
<evidence type="ECO:0000313" key="10">
    <source>
        <dbReference type="Proteomes" id="UP000177817"/>
    </source>
</evidence>
<dbReference type="GO" id="GO:0030956">
    <property type="term" value="C:glutamyl-tRNA(Gln) amidotransferase complex"/>
    <property type="evidence" value="ECO:0007669"/>
    <property type="project" value="InterPro"/>
</dbReference>
<evidence type="ECO:0000313" key="9">
    <source>
        <dbReference type="EMBL" id="OGY89050.1"/>
    </source>
</evidence>
<dbReference type="Pfam" id="PF01425">
    <property type="entry name" value="Amidase"/>
    <property type="match status" value="1"/>
</dbReference>
<dbReference type="InterPro" id="IPR000120">
    <property type="entry name" value="Amidase"/>
</dbReference>
<protein>
    <recommendedName>
        <fullName evidence="7">Glutamyl-tRNA(Gln) amidotransferase subunit A</fullName>
        <shortName evidence="7">Glu-ADT subunit A</shortName>
        <ecNumber evidence="7">6.3.5.7</ecNumber>
    </recommendedName>
</protein>
<evidence type="ECO:0000256" key="2">
    <source>
        <dbReference type="ARBA" id="ARBA00022598"/>
    </source>
</evidence>
<evidence type="ECO:0000256" key="1">
    <source>
        <dbReference type="ARBA" id="ARBA00008069"/>
    </source>
</evidence>
<keyword evidence="4 7" id="KW-0067">ATP-binding</keyword>
<feature type="active site" description="Acyl-ester intermediate" evidence="7">
    <location>
        <position position="172"/>
    </location>
</feature>
<reference evidence="9 10" key="1">
    <citation type="journal article" date="2016" name="Nat. Commun.">
        <title>Thousands of microbial genomes shed light on interconnected biogeochemical processes in an aquifer system.</title>
        <authorList>
            <person name="Anantharaman K."/>
            <person name="Brown C.T."/>
            <person name="Hug L.A."/>
            <person name="Sharon I."/>
            <person name="Castelle C.J."/>
            <person name="Probst A.J."/>
            <person name="Thomas B.C."/>
            <person name="Singh A."/>
            <person name="Wilkins M.J."/>
            <person name="Karaoz U."/>
            <person name="Brodie E.L."/>
            <person name="Williams K.H."/>
            <person name="Hubbard S.S."/>
            <person name="Banfield J.F."/>
        </authorList>
    </citation>
    <scope>NUCLEOTIDE SEQUENCE [LARGE SCALE GENOMIC DNA]</scope>
</reference>
<dbReference type="GO" id="GO:0006412">
    <property type="term" value="P:translation"/>
    <property type="evidence" value="ECO:0007669"/>
    <property type="project" value="UniProtKB-UniRule"/>
</dbReference>
<comment type="caution">
    <text evidence="9">The sequence shown here is derived from an EMBL/GenBank/DDBJ whole genome shotgun (WGS) entry which is preliminary data.</text>
</comment>
<feature type="active site" description="Charge relay system" evidence="7">
    <location>
        <position position="73"/>
    </location>
</feature>
<dbReference type="GO" id="GO:0050567">
    <property type="term" value="F:glutaminyl-tRNA synthase (glutamine-hydrolyzing) activity"/>
    <property type="evidence" value="ECO:0007669"/>
    <property type="project" value="UniProtKB-UniRule"/>
</dbReference>
<dbReference type="NCBIfam" id="TIGR00132">
    <property type="entry name" value="gatA"/>
    <property type="match status" value="1"/>
</dbReference>
<dbReference type="AlphaFoldDB" id="A0A1G2BL80"/>
<dbReference type="PANTHER" id="PTHR11895">
    <property type="entry name" value="TRANSAMIDASE"/>
    <property type="match status" value="1"/>
</dbReference>
<feature type="domain" description="Amidase" evidence="8">
    <location>
        <begin position="23"/>
        <end position="459"/>
    </location>
</feature>
<dbReference type="InterPro" id="IPR036928">
    <property type="entry name" value="AS_sf"/>
</dbReference>
<dbReference type="InterPro" id="IPR023631">
    <property type="entry name" value="Amidase_dom"/>
</dbReference>
<gene>
    <name evidence="7" type="primary">gatA</name>
    <name evidence="9" type="ORF">A2677_02985</name>
</gene>
<dbReference type="InterPro" id="IPR020556">
    <property type="entry name" value="Amidase_CS"/>
</dbReference>
<feature type="active site" description="Charge relay system" evidence="7">
    <location>
        <position position="148"/>
    </location>
</feature>
<comment type="catalytic activity">
    <reaction evidence="6 7">
        <text>L-glutamyl-tRNA(Gln) + L-glutamine + ATP + H2O = L-glutaminyl-tRNA(Gln) + L-glutamate + ADP + phosphate + H(+)</text>
        <dbReference type="Rhea" id="RHEA:17521"/>
        <dbReference type="Rhea" id="RHEA-COMP:9681"/>
        <dbReference type="Rhea" id="RHEA-COMP:9684"/>
        <dbReference type="ChEBI" id="CHEBI:15377"/>
        <dbReference type="ChEBI" id="CHEBI:15378"/>
        <dbReference type="ChEBI" id="CHEBI:29985"/>
        <dbReference type="ChEBI" id="CHEBI:30616"/>
        <dbReference type="ChEBI" id="CHEBI:43474"/>
        <dbReference type="ChEBI" id="CHEBI:58359"/>
        <dbReference type="ChEBI" id="CHEBI:78520"/>
        <dbReference type="ChEBI" id="CHEBI:78521"/>
        <dbReference type="ChEBI" id="CHEBI:456216"/>
        <dbReference type="EC" id="6.3.5.7"/>
    </reaction>
</comment>
<evidence type="ECO:0000256" key="4">
    <source>
        <dbReference type="ARBA" id="ARBA00022840"/>
    </source>
</evidence>
<dbReference type="HAMAP" id="MF_00120">
    <property type="entry name" value="GatA"/>
    <property type="match status" value="1"/>
</dbReference>
<organism evidence="9 10">
    <name type="scientific">Candidatus Komeilibacteria bacterium RIFCSPHIGHO2_01_FULL_52_14</name>
    <dbReference type="NCBI Taxonomy" id="1798549"/>
    <lineage>
        <taxon>Bacteria</taxon>
        <taxon>Candidatus Komeiliibacteriota</taxon>
    </lineage>
</organism>
<accession>A0A1G2BL80</accession>
<dbReference type="Proteomes" id="UP000177817">
    <property type="component" value="Unassembled WGS sequence"/>
</dbReference>
<comment type="subunit">
    <text evidence="7">Heterotrimer of A, B and C subunits.</text>
</comment>
<dbReference type="Gene3D" id="3.90.1300.10">
    <property type="entry name" value="Amidase signature (AS) domain"/>
    <property type="match status" value="1"/>
</dbReference>
<dbReference type="EC" id="6.3.5.7" evidence="7"/>
<comment type="similarity">
    <text evidence="1 7">Belongs to the amidase family. GatA subfamily.</text>
</comment>
<dbReference type="SUPFAM" id="SSF75304">
    <property type="entry name" value="Amidase signature (AS) enzymes"/>
    <property type="match status" value="1"/>
</dbReference>
<evidence type="ECO:0000256" key="3">
    <source>
        <dbReference type="ARBA" id="ARBA00022741"/>
    </source>
</evidence>
<dbReference type="PANTHER" id="PTHR11895:SF151">
    <property type="entry name" value="GLUTAMYL-TRNA(GLN) AMIDOTRANSFERASE SUBUNIT A"/>
    <property type="match status" value="1"/>
</dbReference>
<comment type="function">
    <text evidence="7">Allows the formation of correctly charged Gln-tRNA(Gln) through the transamidation of misacylated Glu-tRNA(Gln) in organisms which lack glutaminyl-tRNA synthetase. The reaction takes place in the presence of glutamine and ATP through an activated gamma-phospho-Glu-tRNA(Gln).</text>
</comment>
<dbReference type="EMBL" id="MHKK01000044">
    <property type="protein sequence ID" value="OGY89050.1"/>
    <property type="molecule type" value="Genomic_DNA"/>
</dbReference>
<dbReference type="PROSITE" id="PS00571">
    <property type="entry name" value="AMIDASES"/>
    <property type="match status" value="1"/>
</dbReference>
<keyword evidence="2 7" id="KW-0436">Ligase</keyword>
<keyword evidence="5 7" id="KW-0648">Protein biosynthesis</keyword>
<keyword evidence="3 7" id="KW-0547">Nucleotide-binding</keyword>
<evidence type="ECO:0000259" key="8">
    <source>
        <dbReference type="Pfam" id="PF01425"/>
    </source>
</evidence>
<dbReference type="InterPro" id="IPR004412">
    <property type="entry name" value="GatA"/>
</dbReference>
<proteinExistence type="inferred from homology"/>
<sequence length="470" mass="50085">MHAQSIPELAASLRDGSLTSSTLVRRTLDRIRDDKLNAFITINEKAQAMAKQRDERLHGGSASELSGIPVAIKDVLTTSGLRTTAASRILEEYVPSYSATAVAKLEAAGMVVVGKTNCDEFAMGSSNENSFFGPVKNPCDTTRVSGGSSGGSAAAVAAGYVPVALGTDTGGSVRLPASFCGVMGLKPTYGRVSRYGLIAMASSLDQVGIFSHTAYDSALILQTIAGHDPHDATSSTRPVEEYAAHLEAPLSKITIGVPREYLSEAGAAGALMQSAREKLGGIKRVSFVDISLPHTPYALAAYYICMSSEASANLARYDGIRYGSQPDGAETLDEWYRAARGRNFGPEVRRRIMLGTFALSSGYFDAYYRQASKVRALISRDFEKAFSRVDVILSPTSPTPAFKLGEKVSDPLLMYLSDIYTVSANLAGIPAISFPAGLHEDLPVGLQLMGPAWSETLLLQATHRFAPSFV</sequence>
<evidence type="ECO:0000256" key="6">
    <source>
        <dbReference type="ARBA" id="ARBA00047407"/>
    </source>
</evidence>
<evidence type="ECO:0000256" key="5">
    <source>
        <dbReference type="ARBA" id="ARBA00022917"/>
    </source>
</evidence>
<evidence type="ECO:0000256" key="7">
    <source>
        <dbReference type="HAMAP-Rule" id="MF_00120"/>
    </source>
</evidence>